<evidence type="ECO:0000313" key="1">
    <source>
        <dbReference type="EMBL" id="KAH3801489.1"/>
    </source>
</evidence>
<protein>
    <submittedName>
        <fullName evidence="1">Uncharacterized protein</fullName>
    </submittedName>
</protein>
<gene>
    <name evidence="1" type="ORF">DPMN_155141</name>
</gene>
<dbReference type="EMBL" id="JAIWYP010000007">
    <property type="protein sequence ID" value="KAH3801489.1"/>
    <property type="molecule type" value="Genomic_DNA"/>
</dbReference>
<dbReference type="AlphaFoldDB" id="A0A9D4FLR8"/>
<proteinExistence type="predicted"/>
<reference evidence="1" key="2">
    <citation type="submission" date="2020-11" db="EMBL/GenBank/DDBJ databases">
        <authorList>
            <person name="McCartney M.A."/>
            <person name="Auch B."/>
            <person name="Kono T."/>
            <person name="Mallez S."/>
            <person name="Becker A."/>
            <person name="Gohl D.M."/>
            <person name="Silverstein K.A.T."/>
            <person name="Koren S."/>
            <person name="Bechman K.B."/>
            <person name="Herman A."/>
            <person name="Abrahante J.E."/>
            <person name="Garbe J."/>
        </authorList>
    </citation>
    <scope>NUCLEOTIDE SEQUENCE</scope>
    <source>
        <strain evidence="1">Duluth1</strain>
        <tissue evidence="1">Whole animal</tissue>
    </source>
</reference>
<organism evidence="1 2">
    <name type="scientific">Dreissena polymorpha</name>
    <name type="common">Zebra mussel</name>
    <name type="synonym">Mytilus polymorpha</name>
    <dbReference type="NCBI Taxonomy" id="45954"/>
    <lineage>
        <taxon>Eukaryota</taxon>
        <taxon>Metazoa</taxon>
        <taxon>Spiralia</taxon>
        <taxon>Lophotrochozoa</taxon>
        <taxon>Mollusca</taxon>
        <taxon>Bivalvia</taxon>
        <taxon>Autobranchia</taxon>
        <taxon>Heteroconchia</taxon>
        <taxon>Euheterodonta</taxon>
        <taxon>Imparidentia</taxon>
        <taxon>Neoheterodontei</taxon>
        <taxon>Myida</taxon>
        <taxon>Dreissenoidea</taxon>
        <taxon>Dreissenidae</taxon>
        <taxon>Dreissena</taxon>
    </lineage>
</organism>
<name>A0A9D4FLR8_DREPO</name>
<keyword evidence="2" id="KW-1185">Reference proteome</keyword>
<reference evidence="1" key="1">
    <citation type="journal article" date="2019" name="bioRxiv">
        <title>The Genome of the Zebra Mussel, Dreissena polymorpha: A Resource for Invasive Species Research.</title>
        <authorList>
            <person name="McCartney M.A."/>
            <person name="Auch B."/>
            <person name="Kono T."/>
            <person name="Mallez S."/>
            <person name="Zhang Y."/>
            <person name="Obille A."/>
            <person name="Becker A."/>
            <person name="Abrahante J.E."/>
            <person name="Garbe J."/>
            <person name="Badalamenti J.P."/>
            <person name="Herman A."/>
            <person name="Mangelson H."/>
            <person name="Liachko I."/>
            <person name="Sullivan S."/>
            <person name="Sone E.D."/>
            <person name="Koren S."/>
            <person name="Silverstein K.A.T."/>
            <person name="Beckman K.B."/>
            <person name="Gohl D.M."/>
        </authorList>
    </citation>
    <scope>NUCLEOTIDE SEQUENCE</scope>
    <source>
        <strain evidence="1">Duluth1</strain>
        <tissue evidence="1">Whole animal</tissue>
    </source>
</reference>
<evidence type="ECO:0000313" key="2">
    <source>
        <dbReference type="Proteomes" id="UP000828390"/>
    </source>
</evidence>
<comment type="caution">
    <text evidence="1">The sequence shown here is derived from an EMBL/GenBank/DDBJ whole genome shotgun (WGS) entry which is preliminary data.</text>
</comment>
<dbReference type="Proteomes" id="UP000828390">
    <property type="component" value="Unassembled WGS sequence"/>
</dbReference>
<sequence>MASCQQMNNLYQKSAERAEITLTWTNGVGCPNWCTKVEIYPRTPGLLLEPPPRLPKISLGLADGRWLRYLLIRVNDGLPIELVLGLHQHLQYISMFDDVP</sequence>
<accession>A0A9D4FLR8</accession>